<evidence type="ECO:0000256" key="6">
    <source>
        <dbReference type="ARBA" id="ARBA00049244"/>
    </source>
</evidence>
<dbReference type="GO" id="GO:0003677">
    <property type="term" value="F:DNA binding"/>
    <property type="evidence" value="ECO:0007669"/>
    <property type="project" value="InterPro"/>
</dbReference>
<dbReference type="InterPro" id="IPR012337">
    <property type="entry name" value="RNaseH-like_sf"/>
</dbReference>
<accession>A0A0N9ERB9</accession>
<dbReference type="GO" id="GO:0006261">
    <property type="term" value="P:DNA-templated DNA replication"/>
    <property type="evidence" value="ECO:0007669"/>
    <property type="project" value="InterPro"/>
</dbReference>
<dbReference type="GO" id="GO:0006302">
    <property type="term" value="P:double-strand break repair"/>
    <property type="evidence" value="ECO:0007669"/>
    <property type="project" value="TreeGrafter"/>
</dbReference>
<evidence type="ECO:0000256" key="5">
    <source>
        <dbReference type="ARBA" id="ARBA00023109"/>
    </source>
</evidence>
<feature type="region of interest" description="Disordered" evidence="7">
    <location>
        <begin position="352"/>
        <end position="378"/>
    </location>
</feature>
<dbReference type="Proteomes" id="UP000204629">
    <property type="component" value="Segment"/>
</dbReference>
<dbReference type="RefSeq" id="YP_009215748.1">
    <property type="nucleotide sequence ID" value="NC_028980.1"/>
</dbReference>
<dbReference type="EC" id="2.7.7.7" evidence="1"/>
<keyword evidence="5" id="KW-1194">Viral DNA replication</keyword>
<dbReference type="GeneID" id="26642086"/>
<dbReference type="EMBL" id="KT734862">
    <property type="protein sequence ID" value="ALF51558.1"/>
    <property type="molecule type" value="Genomic_DNA"/>
</dbReference>
<dbReference type="OrthoDB" id="14842at10239"/>
<evidence type="ECO:0000256" key="1">
    <source>
        <dbReference type="ARBA" id="ARBA00012417"/>
    </source>
</evidence>
<dbReference type="PROSITE" id="PS00447">
    <property type="entry name" value="DNA_POLYMERASE_A"/>
    <property type="match status" value="1"/>
</dbReference>
<dbReference type="PRINTS" id="PR00868">
    <property type="entry name" value="DNAPOLI"/>
</dbReference>
<dbReference type="Gene3D" id="1.10.150.20">
    <property type="entry name" value="5' to 3' exonuclease, C-terminal subdomain"/>
    <property type="match status" value="1"/>
</dbReference>
<comment type="catalytic activity">
    <reaction evidence="6">
        <text>DNA(n) + a 2'-deoxyribonucleoside 5'-triphosphate = DNA(n+1) + diphosphate</text>
        <dbReference type="Rhea" id="RHEA:22508"/>
        <dbReference type="Rhea" id="RHEA-COMP:17339"/>
        <dbReference type="Rhea" id="RHEA-COMP:17340"/>
        <dbReference type="ChEBI" id="CHEBI:33019"/>
        <dbReference type="ChEBI" id="CHEBI:61560"/>
        <dbReference type="ChEBI" id="CHEBI:173112"/>
        <dbReference type="EC" id="2.7.7.7"/>
    </reaction>
</comment>
<dbReference type="InterPro" id="IPR002298">
    <property type="entry name" value="DNA_polymerase_A"/>
</dbReference>
<evidence type="ECO:0000256" key="2">
    <source>
        <dbReference type="ARBA" id="ARBA00022679"/>
    </source>
</evidence>
<keyword evidence="5" id="KW-0235">DNA replication</keyword>
<dbReference type="InterPro" id="IPR043502">
    <property type="entry name" value="DNA/RNA_pol_sf"/>
</dbReference>
<dbReference type="GO" id="GO:0003887">
    <property type="term" value="F:DNA-directed DNA polymerase activity"/>
    <property type="evidence" value="ECO:0007669"/>
    <property type="project" value="UniProtKB-KW"/>
</dbReference>
<organism evidence="9 10">
    <name type="scientific">Pseudomonas phage PAE1</name>
    <dbReference type="NCBI Taxonomy" id="1718273"/>
    <lineage>
        <taxon>Viruses</taxon>
        <taxon>Duplodnaviria</taxon>
        <taxon>Heunggongvirae</taxon>
        <taxon>Uroviricota</taxon>
        <taxon>Caudoviricetes</taxon>
        <taxon>Mesyanzhinovviridae</taxon>
        <taxon>Rabinowitzvirinae</taxon>
        <taxon>Yuavirus</taxon>
        <taxon>Yuavirus PAE1</taxon>
        <taxon>Pseudomonas virus PAE1</taxon>
    </lineage>
</organism>
<evidence type="ECO:0000313" key="9">
    <source>
        <dbReference type="EMBL" id="ALF51558.1"/>
    </source>
</evidence>
<evidence type="ECO:0000256" key="4">
    <source>
        <dbReference type="ARBA" id="ARBA00022932"/>
    </source>
</evidence>
<evidence type="ECO:0000256" key="7">
    <source>
        <dbReference type="SAM" id="MobiDB-lite"/>
    </source>
</evidence>
<dbReference type="GO" id="GO:0039693">
    <property type="term" value="P:viral DNA genome replication"/>
    <property type="evidence" value="ECO:0007669"/>
    <property type="project" value="UniProtKB-KW"/>
</dbReference>
<feature type="domain" description="DNA-directed DNA polymerase family A palm" evidence="8">
    <location>
        <begin position="387"/>
        <end position="623"/>
    </location>
</feature>
<reference evidence="9 10" key="1">
    <citation type="journal article" date="2016" name="Genome Announc.">
        <title>Genome Sequences of Pseudomonas oryzihabitans Phage POR1 and Pseudomonas aeruginosa Phage PAE1.</title>
        <authorList>
            <person name="Dyson Z.A."/>
            <person name="Seviour R.J."/>
            <person name="Tucci J."/>
            <person name="Petrovski S."/>
        </authorList>
    </citation>
    <scope>NUCLEOTIDE SEQUENCE [LARGE SCALE GENOMIC DNA]</scope>
</reference>
<protein>
    <recommendedName>
        <fullName evidence="1">DNA-directed DNA polymerase</fullName>
        <ecNumber evidence="1">2.7.7.7</ecNumber>
    </recommendedName>
</protein>
<evidence type="ECO:0000313" key="10">
    <source>
        <dbReference type="Proteomes" id="UP000204629"/>
    </source>
</evidence>
<gene>
    <name evidence="9" type="ORF">PAE1_57</name>
</gene>
<dbReference type="Gene3D" id="1.20.1060.10">
    <property type="entry name" value="Taq DNA Polymerase, Chain T, domain 4"/>
    <property type="match status" value="1"/>
</dbReference>
<keyword evidence="2" id="KW-0808">Transferase</keyword>
<dbReference type="Pfam" id="PF00476">
    <property type="entry name" value="DNA_pol_A"/>
    <property type="match status" value="2"/>
</dbReference>
<dbReference type="SUPFAM" id="SSF53098">
    <property type="entry name" value="Ribonuclease H-like"/>
    <property type="match status" value="1"/>
</dbReference>
<proteinExistence type="predicted"/>
<evidence type="ECO:0000256" key="3">
    <source>
        <dbReference type="ARBA" id="ARBA00022695"/>
    </source>
</evidence>
<dbReference type="InterPro" id="IPR019760">
    <property type="entry name" value="DNA-dir_DNA_pol_A_CS"/>
</dbReference>
<sequence length="664" mass="74309">MSYLQPPLFTTVSSDWVAPDLNTLPSWEGAKRVAIDCETRDPDLRKLGPGAGRRPNSYITGISFAIEDGPGGYLPIRHEGGGNLPLEGVLAYLRAQAKVFTGDLVGANLPYDLDFLAGDGIEFERVRYFRDIQIADPLICELHDSYSMQAIAERWGFHGKDEALLRAAAVDYGIDPKKDMWMLPAKFVGKYAEEDTRLPLNILRRQEREIDEQDLWGVYNLESKLLPILTGLRRRGVRIDCDRLDMIERWALEKETEALAQVRSITGHRIAVGDVWKPEVIAPALEHIGIKLNKTSQGKPNIDKELLGSIDHPVADLLERARKVNKLRTTFASSVRDHMVNGRLHGTFNQLRRQKDDESDGTAGAAYGRLSSEHPNLQQQPARDEFAMMWRAIYLPEEGQHWASNDYSQQEPRMAVHYACLAKDLIGHQAWLSAIEARDKYRNDPNTDNHQMMADMAGIKRKDAKEIYLGLSYGMGGAKMCRKLGLPTMMAVRGPRFQLFDVNSPEGQRLVAEGARRFEAAGPEGQALLDTFDHKVPFIKKLAKACEARAKAVGYITTLSGRRCRFPKDKDGNYDWTHKGLNRLIQGSSADQTKMAMVACAEAGLDIIIQVHDEIAFSVHDMKEAAEAAHIMRTCTPLELPSKVDVEIGQSWGHSMGWDGNPPS</sequence>
<dbReference type="SUPFAM" id="SSF56672">
    <property type="entry name" value="DNA/RNA polymerases"/>
    <property type="match status" value="1"/>
</dbReference>
<keyword evidence="10" id="KW-1185">Reference proteome</keyword>
<keyword evidence="4" id="KW-0239">DNA-directed DNA polymerase</keyword>
<keyword evidence="3" id="KW-0548">Nucleotidyltransferase</keyword>
<dbReference type="Gene3D" id="3.30.420.10">
    <property type="entry name" value="Ribonuclease H-like superfamily/Ribonuclease H"/>
    <property type="match status" value="1"/>
</dbReference>
<name>A0A0N9ERB9_9CAUD</name>
<dbReference type="PANTHER" id="PTHR10133:SF62">
    <property type="entry name" value="DNA POLYMERASE THETA"/>
    <property type="match status" value="1"/>
</dbReference>
<dbReference type="KEGG" id="vg:26642086"/>
<dbReference type="InterPro" id="IPR001098">
    <property type="entry name" value="DNA-dir_DNA_pol_A_palm_dom"/>
</dbReference>
<dbReference type="SMART" id="SM00482">
    <property type="entry name" value="POLAc"/>
    <property type="match status" value="1"/>
</dbReference>
<dbReference type="InterPro" id="IPR036397">
    <property type="entry name" value="RNaseH_sf"/>
</dbReference>
<dbReference type="PANTHER" id="PTHR10133">
    <property type="entry name" value="DNA POLYMERASE I"/>
    <property type="match status" value="1"/>
</dbReference>
<dbReference type="Gene3D" id="3.30.70.370">
    <property type="match status" value="1"/>
</dbReference>
<evidence type="ECO:0000259" key="8">
    <source>
        <dbReference type="SMART" id="SM00482"/>
    </source>
</evidence>